<feature type="region of interest" description="Disordered" evidence="1">
    <location>
        <begin position="44"/>
        <end position="100"/>
    </location>
</feature>
<dbReference type="AlphaFoldDB" id="A0A4Y3KID6"/>
<accession>A0A4Y3KID6</accession>
<organism evidence="2 3">
    <name type="scientific">Cellulomonas gelida</name>
    <dbReference type="NCBI Taxonomy" id="1712"/>
    <lineage>
        <taxon>Bacteria</taxon>
        <taxon>Bacillati</taxon>
        <taxon>Actinomycetota</taxon>
        <taxon>Actinomycetes</taxon>
        <taxon>Micrococcales</taxon>
        <taxon>Cellulomonadaceae</taxon>
        <taxon>Cellulomonas</taxon>
    </lineage>
</organism>
<feature type="compositionally biased region" description="Polar residues" evidence="1">
    <location>
        <begin position="86"/>
        <end position="100"/>
    </location>
</feature>
<proteinExistence type="predicted"/>
<keyword evidence="3" id="KW-1185">Reference proteome</keyword>
<dbReference type="Proteomes" id="UP000320461">
    <property type="component" value="Unassembled WGS sequence"/>
</dbReference>
<name>A0A4Y3KID6_9CELL</name>
<sequence length="100" mass="10707">MPHPGTSTPPWWAAAGLTMIERRRAAVAPGSIFSRFERPCAERRSRSGVALPSVPPVSQESAHGHPVSLSPCVHAVDAPRFRNRRPGTNLSPTYLPSSGA</sequence>
<dbReference type="EMBL" id="BJLQ01000007">
    <property type="protein sequence ID" value="GEA83762.1"/>
    <property type="molecule type" value="Genomic_DNA"/>
</dbReference>
<gene>
    <name evidence="2" type="ORF">CGE01nite_10130</name>
</gene>
<evidence type="ECO:0000313" key="3">
    <source>
        <dbReference type="Proteomes" id="UP000320461"/>
    </source>
</evidence>
<protein>
    <submittedName>
        <fullName evidence="2">Uncharacterized protein</fullName>
    </submittedName>
</protein>
<comment type="caution">
    <text evidence="2">The sequence shown here is derived from an EMBL/GenBank/DDBJ whole genome shotgun (WGS) entry which is preliminary data.</text>
</comment>
<evidence type="ECO:0000313" key="2">
    <source>
        <dbReference type="EMBL" id="GEA83762.1"/>
    </source>
</evidence>
<evidence type="ECO:0000256" key="1">
    <source>
        <dbReference type="SAM" id="MobiDB-lite"/>
    </source>
</evidence>
<reference evidence="2 3" key="1">
    <citation type="submission" date="2019-06" db="EMBL/GenBank/DDBJ databases">
        <title>Whole genome shotgun sequence of Cellulomonas gelida NBRC 3748.</title>
        <authorList>
            <person name="Hosoyama A."/>
            <person name="Uohara A."/>
            <person name="Ohji S."/>
            <person name="Ichikawa N."/>
        </authorList>
    </citation>
    <scope>NUCLEOTIDE SEQUENCE [LARGE SCALE GENOMIC DNA]</scope>
    <source>
        <strain evidence="2 3">NBRC 3748</strain>
    </source>
</reference>